<accession>U4LC22</accession>
<proteinExistence type="predicted"/>
<keyword evidence="3" id="KW-1185">Reference proteome</keyword>
<name>U4LC22_PYROM</name>
<evidence type="ECO:0000256" key="1">
    <source>
        <dbReference type="SAM" id="MobiDB-lite"/>
    </source>
</evidence>
<gene>
    <name evidence="2" type="ORF">PCON_02941</name>
</gene>
<sequence length="157" mass="17315">MCGCEGGGVVEGGISLRGGRSTRLQWRDVQVAGMLTTPNRIRLVLNNSSRCPAVNALRSKGSKGTKKETLGSTSDRPANGCRQIKRHFPGWYNRACERTKGLKPRKQNAFENNEETQKLKTEKHVTSSQSSKKKPALPVANEILFRLCSEENALAVF</sequence>
<feature type="compositionally biased region" description="Basic and acidic residues" evidence="1">
    <location>
        <begin position="115"/>
        <end position="125"/>
    </location>
</feature>
<evidence type="ECO:0000313" key="2">
    <source>
        <dbReference type="EMBL" id="CCX16345.1"/>
    </source>
</evidence>
<dbReference type="EMBL" id="HF936378">
    <property type="protein sequence ID" value="CCX16345.1"/>
    <property type="molecule type" value="Genomic_DNA"/>
</dbReference>
<dbReference type="AlphaFoldDB" id="U4LC22"/>
<protein>
    <submittedName>
        <fullName evidence="2">Uncharacterized protein</fullName>
    </submittedName>
</protein>
<dbReference type="Proteomes" id="UP000018144">
    <property type="component" value="Unassembled WGS sequence"/>
</dbReference>
<feature type="region of interest" description="Disordered" evidence="1">
    <location>
        <begin position="106"/>
        <end position="134"/>
    </location>
</feature>
<organism evidence="2 3">
    <name type="scientific">Pyronema omphalodes (strain CBS 100304)</name>
    <name type="common">Pyronema confluens</name>
    <dbReference type="NCBI Taxonomy" id="1076935"/>
    <lineage>
        <taxon>Eukaryota</taxon>
        <taxon>Fungi</taxon>
        <taxon>Dikarya</taxon>
        <taxon>Ascomycota</taxon>
        <taxon>Pezizomycotina</taxon>
        <taxon>Pezizomycetes</taxon>
        <taxon>Pezizales</taxon>
        <taxon>Pyronemataceae</taxon>
        <taxon>Pyronema</taxon>
    </lineage>
</organism>
<evidence type="ECO:0000313" key="3">
    <source>
        <dbReference type="Proteomes" id="UP000018144"/>
    </source>
</evidence>
<reference evidence="2 3" key="1">
    <citation type="journal article" date="2013" name="PLoS Genet.">
        <title>The genome and development-dependent transcriptomes of Pyronema confluens: a window into fungal evolution.</title>
        <authorList>
            <person name="Traeger S."/>
            <person name="Altegoer F."/>
            <person name="Freitag M."/>
            <person name="Gabaldon T."/>
            <person name="Kempken F."/>
            <person name="Kumar A."/>
            <person name="Marcet-Houben M."/>
            <person name="Poggeler S."/>
            <person name="Stajich J.E."/>
            <person name="Nowrousian M."/>
        </authorList>
    </citation>
    <scope>NUCLEOTIDE SEQUENCE [LARGE SCALE GENOMIC DNA]</scope>
    <source>
        <strain evidence="3">CBS 100304</strain>
        <tissue evidence="2">Vegetative mycelium</tissue>
    </source>
</reference>
<feature type="region of interest" description="Disordered" evidence="1">
    <location>
        <begin position="58"/>
        <end position="79"/>
    </location>
</feature>